<dbReference type="InterPro" id="IPR020843">
    <property type="entry name" value="ER"/>
</dbReference>
<evidence type="ECO:0000256" key="2">
    <source>
        <dbReference type="ARBA" id="ARBA00022723"/>
    </source>
</evidence>
<dbReference type="GO" id="GO:0008270">
    <property type="term" value="F:zinc ion binding"/>
    <property type="evidence" value="ECO:0007669"/>
    <property type="project" value="InterPro"/>
</dbReference>
<organism evidence="7 8">
    <name type="scientific">Bifiguratus adelaidae</name>
    <dbReference type="NCBI Taxonomy" id="1938954"/>
    <lineage>
        <taxon>Eukaryota</taxon>
        <taxon>Fungi</taxon>
        <taxon>Fungi incertae sedis</taxon>
        <taxon>Mucoromycota</taxon>
        <taxon>Mucoromycotina</taxon>
        <taxon>Endogonomycetes</taxon>
        <taxon>Endogonales</taxon>
        <taxon>Endogonales incertae sedis</taxon>
        <taxon>Bifiguratus</taxon>
    </lineage>
</organism>
<dbReference type="InterPro" id="IPR047109">
    <property type="entry name" value="CAD-like"/>
</dbReference>
<dbReference type="PROSITE" id="PS00059">
    <property type="entry name" value="ADH_ZINC"/>
    <property type="match status" value="1"/>
</dbReference>
<dbReference type="Gene3D" id="3.90.180.10">
    <property type="entry name" value="Medium-chain alcohol dehydrogenases, catalytic domain"/>
    <property type="match status" value="2"/>
</dbReference>
<dbReference type="PANTHER" id="PTHR42683">
    <property type="entry name" value="ALDEHYDE REDUCTASE"/>
    <property type="match status" value="1"/>
</dbReference>
<accession>A0A261XVA4</accession>
<proteinExistence type="inferred from homology"/>
<reference evidence="7 8" key="1">
    <citation type="journal article" date="2017" name="Mycologia">
        <title>Bifiguratus adelaidae, gen. et sp. nov., a new member of Mucoromycotina in endophytic and soil-dwelling habitats.</title>
        <authorList>
            <person name="Torres-Cruz T.J."/>
            <person name="Billingsley Tobias T.L."/>
            <person name="Almatruk M."/>
            <person name="Hesse C."/>
            <person name="Kuske C.R."/>
            <person name="Desiro A."/>
            <person name="Benucci G.M."/>
            <person name="Bonito G."/>
            <person name="Stajich J.E."/>
            <person name="Dunlap C."/>
            <person name="Arnold A.E."/>
            <person name="Porras-Alfaro A."/>
        </authorList>
    </citation>
    <scope>NUCLEOTIDE SEQUENCE [LARGE SCALE GENOMIC DNA]</scope>
    <source>
        <strain evidence="7 8">AZ0501</strain>
    </source>
</reference>
<comment type="caution">
    <text evidence="7">The sequence shown here is derived from an EMBL/GenBank/DDBJ whole genome shotgun (WGS) entry which is preliminary data.</text>
</comment>
<sequence>MAVPEKFTGFGTTDAKGQLTKLQYDPKPFDEYDVDIKISHCGICGSDLNILDNGLGSSEYASDYPVVVGHEIVGKVVRVGSKVTKFKVGDQAVLGLSVERVHEHFAFHIPKGMKNEETACLFCAGITTFAPFLNYKIGPQHKVGVIGIGGLGHLGVQWTAALGAETTAISSSDRKREDAFKLGAKHYINFSDEAQVKAALHQLNLPYGLTVKAGDGETLVETTWQKAIDDGLRIQYLFYLGEGKGVHVVKEAPPNAELLAMIAADIEDLYATKYPEVASREKGIAYGASCVVEKQFRAQGWANALNMWLQDEVIRMGAKQVEREHRAWKTGWNVKIFSASVISDNETVISVLQRKDYEEVKRVENYYKNHELQAALGDHVSIFFKKRVTDEERLEALGCNDIYALGDEGQLIHLRPRSKL</sequence>
<dbReference type="AlphaFoldDB" id="A0A261XVA4"/>
<keyword evidence="3 5" id="KW-0862">Zinc</keyword>
<comment type="cofactor">
    <cofactor evidence="1 5">
        <name>Zn(2+)</name>
        <dbReference type="ChEBI" id="CHEBI:29105"/>
    </cofactor>
</comment>
<comment type="similarity">
    <text evidence="5">Belongs to the zinc-containing alcohol dehydrogenase family.</text>
</comment>
<dbReference type="InterPro" id="IPR013154">
    <property type="entry name" value="ADH-like_N"/>
</dbReference>
<evidence type="ECO:0000256" key="5">
    <source>
        <dbReference type="RuleBase" id="RU361277"/>
    </source>
</evidence>
<dbReference type="InterPro" id="IPR002328">
    <property type="entry name" value="ADH_Zn_CS"/>
</dbReference>
<evidence type="ECO:0000259" key="6">
    <source>
        <dbReference type="SMART" id="SM00829"/>
    </source>
</evidence>
<dbReference type="SMART" id="SM00829">
    <property type="entry name" value="PKS_ER"/>
    <property type="match status" value="1"/>
</dbReference>
<dbReference type="GO" id="GO:0016616">
    <property type="term" value="F:oxidoreductase activity, acting on the CH-OH group of donors, NAD or NADP as acceptor"/>
    <property type="evidence" value="ECO:0007669"/>
    <property type="project" value="InterPro"/>
</dbReference>
<evidence type="ECO:0000313" key="8">
    <source>
        <dbReference type="Proteomes" id="UP000242875"/>
    </source>
</evidence>
<dbReference type="SUPFAM" id="SSF50129">
    <property type="entry name" value="GroES-like"/>
    <property type="match status" value="1"/>
</dbReference>
<evidence type="ECO:0000313" key="7">
    <source>
        <dbReference type="EMBL" id="OZJ02282.1"/>
    </source>
</evidence>
<name>A0A261XVA4_9FUNG</name>
<evidence type="ECO:0000256" key="1">
    <source>
        <dbReference type="ARBA" id="ARBA00001947"/>
    </source>
</evidence>
<dbReference type="Proteomes" id="UP000242875">
    <property type="component" value="Unassembled WGS sequence"/>
</dbReference>
<dbReference type="Gene3D" id="3.40.50.720">
    <property type="entry name" value="NAD(P)-binding Rossmann-like Domain"/>
    <property type="match status" value="1"/>
</dbReference>
<dbReference type="InterPro" id="IPR036291">
    <property type="entry name" value="NAD(P)-bd_dom_sf"/>
</dbReference>
<gene>
    <name evidence="7" type="ORF">BZG36_04817</name>
</gene>
<keyword evidence="8" id="KW-1185">Reference proteome</keyword>
<protein>
    <recommendedName>
        <fullName evidence="6">Enoyl reductase (ER) domain-containing protein</fullName>
    </recommendedName>
</protein>
<evidence type="ECO:0000256" key="4">
    <source>
        <dbReference type="ARBA" id="ARBA00023002"/>
    </source>
</evidence>
<evidence type="ECO:0000256" key="3">
    <source>
        <dbReference type="ARBA" id="ARBA00022833"/>
    </source>
</evidence>
<dbReference type="InterPro" id="IPR013149">
    <property type="entry name" value="ADH-like_C"/>
</dbReference>
<keyword evidence="2 5" id="KW-0479">Metal-binding</keyword>
<dbReference type="InterPro" id="IPR011032">
    <property type="entry name" value="GroES-like_sf"/>
</dbReference>
<keyword evidence="4" id="KW-0560">Oxidoreductase</keyword>
<dbReference type="Pfam" id="PF08240">
    <property type="entry name" value="ADH_N"/>
    <property type="match status" value="1"/>
</dbReference>
<dbReference type="EMBL" id="MVBO01000168">
    <property type="protein sequence ID" value="OZJ02282.1"/>
    <property type="molecule type" value="Genomic_DNA"/>
</dbReference>
<dbReference type="OrthoDB" id="1879366at2759"/>
<dbReference type="Pfam" id="PF00107">
    <property type="entry name" value="ADH_zinc_N"/>
    <property type="match status" value="1"/>
</dbReference>
<dbReference type="SUPFAM" id="SSF51735">
    <property type="entry name" value="NAD(P)-binding Rossmann-fold domains"/>
    <property type="match status" value="1"/>
</dbReference>
<feature type="domain" description="Enoyl reductase (ER)" evidence="6">
    <location>
        <begin position="17"/>
        <end position="314"/>
    </location>
</feature>
<dbReference type="Gene3D" id="3.40.630.30">
    <property type="match status" value="1"/>
</dbReference>